<evidence type="ECO:0000313" key="3">
    <source>
        <dbReference type="Proteomes" id="UP001153269"/>
    </source>
</evidence>
<feature type="compositionally biased region" description="Low complexity" evidence="1">
    <location>
        <begin position="79"/>
        <end position="90"/>
    </location>
</feature>
<feature type="region of interest" description="Disordered" evidence="1">
    <location>
        <begin position="73"/>
        <end position="102"/>
    </location>
</feature>
<protein>
    <submittedName>
        <fullName evidence="2">Uncharacterized protein</fullName>
    </submittedName>
</protein>
<gene>
    <name evidence="2" type="ORF">PLEPLA_LOCUS26507</name>
</gene>
<sequence>MNFSDDEKMKIPQKKSGGEDHDPERRARGPRAGLSCRRRAGAVQGGICSAGRNLLGGDRCRGRGLVMVGGIEEGGLQSAGGSPDDAAAAGGERRQHSLGKRD</sequence>
<evidence type="ECO:0000313" key="2">
    <source>
        <dbReference type="EMBL" id="CAB1438617.1"/>
    </source>
</evidence>
<organism evidence="2 3">
    <name type="scientific">Pleuronectes platessa</name>
    <name type="common">European plaice</name>
    <dbReference type="NCBI Taxonomy" id="8262"/>
    <lineage>
        <taxon>Eukaryota</taxon>
        <taxon>Metazoa</taxon>
        <taxon>Chordata</taxon>
        <taxon>Craniata</taxon>
        <taxon>Vertebrata</taxon>
        <taxon>Euteleostomi</taxon>
        <taxon>Actinopterygii</taxon>
        <taxon>Neopterygii</taxon>
        <taxon>Teleostei</taxon>
        <taxon>Neoteleostei</taxon>
        <taxon>Acanthomorphata</taxon>
        <taxon>Carangaria</taxon>
        <taxon>Pleuronectiformes</taxon>
        <taxon>Pleuronectoidei</taxon>
        <taxon>Pleuronectidae</taxon>
        <taxon>Pleuronectes</taxon>
    </lineage>
</organism>
<feature type="region of interest" description="Disordered" evidence="1">
    <location>
        <begin position="1"/>
        <end position="38"/>
    </location>
</feature>
<feature type="compositionally biased region" description="Basic and acidic residues" evidence="1">
    <location>
        <begin position="91"/>
        <end position="102"/>
    </location>
</feature>
<feature type="compositionally biased region" description="Basic and acidic residues" evidence="1">
    <location>
        <begin position="1"/>
        <end position="27"/>
    </location>
</feature>
<keyword evidence="3" id="KW-1185">Reference proteome</keyword>
<dbReference type="AlphaFoldDB" id="A0A9N7UY78"/>
<reference evidence="2" key="1">
    <citation type="submission" date="2020-03" db="EMBL/GenBank/DDBJ databases">
        <authorList>
            <person name="Weist P."/>
        </authorList>
    </citation>
    <scope>NUCLEOTIDE SEQUENCE</scope>
</reference>
<evidence type="ECO:0000256" key="1">
    <source>
        <dbReference type="SAM" id="MobiDB-lite"/>
    </source>
</evidence>
<proteinExistence type="predicted"/>
<dbReference type="EMBL" id="CADEAL010002190">
    <property type="protein sequence ID" value="CAB1438617.1"/>
    <property type="molecule type" value="Genomic_DNA"/>
</dbReference>
<comment type="caution">
    <text evidence="2">The sequence shown here is derived from an EMBL/GenBank/DDBJ whole genome shotgun (WGS) entry which is preliminary data.</text>
</comment>
<dbReference type="Proteomes" id="UP001153269">
    <property type="component" value="Unassembled WGS sequence"/>
</dbReference>
<name>A0A9N7UY78_PLEPL</name>
<accession>A0A9N7UY78</accession>